<evidence type="ECO:0000313" key="1">
    <source>
        <dbReference type="EMBL" id="MEY7999510.1"/>
    </source>
</evidence>
<accession>A0ABV4BL45</accession>
<comment type="caution">
    <text evidence="1">The sequence shown here is derived from an EMBL/GenBank/DDBJ whole genome shotgun (WGS) entry which is preliminary data.</text>
</comment>
<reference evidence="1 2" key="1">
    <citation type="submission" date="2024-08" db="EMBL/GenBank/DDBJ databases">
        <title>Clostridium lapicellarii sp. nov., and Clostridium renhuaiense sp. nov., two species isolated from the mud in a fermentation cellar used for producing sauce-flavour Chinese liquors.</title>
        <authorList>
            <person name="Yang F."/>
            <person name="Wang H."/>
            <person name="Chen L.Q."/>
            <person name="Zhou N."/>
            <person name="Lu J.J."/>
            <person name="Pu X.X."/>
            <person name="Wan B."/>
            <person name="Wang L."/>
            <person name="Liu S.J."/>
        </authorList>
    </citation>
    <scope>NUCLEOTIDE SEQUENCE [LARGE SCALE GENOMIC DNA]</scope>
    <source>
        <strain evidence="1 2">MT-5</strain>
    </source>
</reference>
<gene>
    <name evidence="1" type="ORF">AB8U03_04725</name>
</gene>
<proteinExistence type="predicted"/>
<name>A0ABV4BL45_9CLOT</name>
<dbReference type="Proteomes" id="UP001564657">
    <property type="component" value="Unassembled WGS sequence"/>
</dbReference>
<sequence length="197" mass="23177">MDNFELLSELVEVSAKPILKAKNYWQESIFNTLRIKRKSAENNQAYALVLKADIISIRRLWQKQLEVIENWAKEEKLPETEEIANIIADIEDESRTEVTDKKVVFKNGDLLNKEDLNFIERYNSIGNLNERIASMEEDYLYCRIRDYIILNLYQFLAENREMALNILKGDPDKKIKEISDLISKCADSCMYIDLEEE</sequence>
<dbReference type="EMBL" id="JBGEWD010000003">
    <property type="protein sequence ID" value="MEY7999510.1"/>
    <property type="molecule type" value="Genomic_DNA"/>
</dbReference>
<keyword evidence="2" id="KW-1185">Reference proteome</keyword>
<evidence type="ECO:0000313" key="2">
    <source>
        <dbReference type="Proteomes" id="UP001564657"/>
    </source>
</evidence>
<dbReference type="RefSeq" id="WP_369703398.1">
    <property type="nucleotide sequence ID" value="NZ_JBGEWD010000003.1"/>
</dbReference>
<protein>
    <submittedName>
        <fullName evidence="1">Uncharacterized protein</fullName>
    </submittedName>
</protein>
<organism evidence="1 2">
    <name type="scientific">Clostridium moutaii</name>
    <dbReference type="NCBI Taxonomy" id="3240932"/>
    <lineage>
        <taxon>Bacteria</taxon>
        <taxon>Bacillati</taxon>
        <taxon>Bacillota</taxon>
        <taxon>Clostridia</taxon>
        <taxon>Eubacteriales</taxon>
        <taxon>Clostridiaceae</taxon>
        <taxon>Clostridium</taxon>
    </lineage>
</organism>